<protein>
    <submittedName>
        <fullName evidence="1">Uncharacterized protein</fullName>
    </submittedName>
</protein>
<reference evidence="1" key="1">
    <citation type="submission" date="2023-04" db="EMBL/GenBank/DDBJ databases">
        <title>A chromosome-level genome assembly of the parasitoid wasp Eretmocerus hayati.</title>
        <authorList>
            <person name="Zhong Y."/>
            <person name="Liu S."/>
            <person name="Liu Y."/>
        </authorList>
    </citation>
    <scope>NUCLEOTIDE SEQUENCE</scope>
    <source>
        <strain evidence="1">ZJU_SS_LIU_2023</strain>
    </source>
</reference>
<keyword evidence="2" id="KW-1185">Reference proteome</keyword>
<proteinExistence type="predicted"/>
<comment type="caution">
    <text evidence="1">The sequence shown here is derived from an EMBL/GenBank/DDBJ whole genome shotgun (WGS) entry which is preliminary data.</text>
</comment>
<gene>
    <name evidence="1" type="ORF">QAD02_004351</name>
</gene>
<dbReference type="EMBL" id="CM056743">
    <property type="protein sequence ID" value="KAJ8673090.1"/>
    <property type="molecule type" value="Genomic_DNA"/>
</dbReference>
<organism evidence="1 2">
    <name type="scientific">Eretmocerus hayati</name>
    <dbReference type="NCBI Taxonomy" id="131215"/>
    <lineage>
        <taxon>Eukaryota</taxon>
        <taxon>Metazoa</taxon>
        <taxon>Ecdysozoa</taxon>
        <taxon>Arthropoda</taxon>
        <taxon>Hexapoda</taxon>
        <taxon>Insecta</taxon>
        <taxon>Pterygota</taxon>
        <taxon>Neoptera</taxon>
        <taxon>Endopterygota</taxon>
        <taxon>Hymenoptera</taxon>
        <taxon>Apocrita</taxon>
        <taxon>Proctotrupomorpha</taxon>
        <taxon>Chalcidoidea</taxon>
        <taxon>Aphelinidae</taxon>
        <taxon>Aphelininae</taxon>
        <taxon>Eretmocerus</taxon>
    </lineage>
</organism>
<evidence type="ECO:0000313" key="1">
    <source>
        <dbReference type="EMBL" id="KAJ8673090.1"/>
    </source>
</evidence>
<sequence>MSNSSCNYNLLLVSVKNRNKDQISAKLCAELRRLEPSEISSFLKLNNFAISASHVIIAIEQMCGVYKYLPKDSRKGHLDKIDEILQLHIHKLPAATALTVLRVLWKEKVEEFFSIHPATTRKLVTASLSYNQLINNDRLSEMLRFIVEYGKSSEHQELIEPIIEVLHADTHKLSVEECCDLLVILINISQSEYQFKKISAQWEAVFEKVQKELLKHIPNLNAKQLKFIIIKVHQGSTMYKRKINSLKNLHSENLIDGIIGKVIADDMGFELSVILIGTLKFFKRKSTNLLDYCASSYLKETCHNEDMIKKEALKLVALISGLGTSGYKTENWDIIKERVSKSNEIIRLDNLTLIALISDLICLDWYPVHLLERIFQDPFNYPKYIMRRLISIYQKLKSNPDYSGPMPSDAQVDSLKIWLSAISPVEKRSIFHYIKQGTRSTSCFKSKIMTRSLHWIDHVVAFREDGSPFPMENNFLAKEMVGEFEYLEDIKIPEGCQLIPVMTMPSSCFFTNTGELIRPYQMSVESLEAQGYRVAVVNLGILDKVLKGKRTYIVMDEIRSKLNPVLRIDSS</sequence>
<accession>A0ACC2NPB2</accession>
<dbReference type="Proteomes" id="UP001239111">
    <property type="component" value="Chromosome 3"/>
</dbReference>
<evidence type="ECO:0000313" key="2">
    <source>
        <dbReference type="Proteomes" id="UP001239111"/>
    </source>
</evidence>
<name>A0ACC2NPB2_9HYME</name>